<dbReference type="PANTHER" id="PTHR33258:SF1">
    <property type="entry name" value="TRANSPOSASE INSL FOR INSERTION SEQUENCE ELEMENT IS186A-RELATED"/>
    <property type="match status" value="1"/>
</dbReference>
<dbReference type="GO" id="GO:0004803">
    <property type="term" value="F:transposase activity"/>
    <property type="evidence" value="ECO:0007669"/>
    <property type="project" value="InterPro"/>
</dbReference>
<dbReference type="AlphaFoldDB" id="A0A663A6F3"/>
<protein>
    <submittedName>
        <fullName evidence="2">IS4 transposase</fullName>
    </submittedName>
</protein>
<dbReference type="Proteomes" id="UP000323075">
    <property type="component" value="Unassembled WGS sequence"/>
</dbReference>
<proteinExistence type="predicted"/>
<dbReference type="Pfam" id="PF01609">
    <property type="entry name" value="DDE_Tnp_1"/>
    <property type="match status" value="1"/>
</dbReference>
<evidence type="ECO:0000259" key="1">
    <source>
        <dbReference type="Pfam" id="PF01609"/>
    </source>
</evidence>
<comment type="caution">
    <text evidence="2">The sequence shown here is derived from an EMBL/GenBank/DDBJ whole genome shotgun (WGS) entry which is preliminary data.</text>
</comment>
<dbReference type="GO" id="GO:0006313">
    <property type="term" value="P:DNA transposition"/>
    <property type="evidence" value="ECO:0007669"/>
    <property type="project" value="InterPro"/>
</dbReference>
<dbReference type="GO" id="GO:0003677">
    <property type="term" value="F:DNA binding"/>
    <property type="evidence" value="ECO:0007669"/>
    <property type="project" value="InterPro"/>
</dbReference>
<sequence>MERDRYDELETPEHRLAKALGKVQLRPYYWSKPTNENLTENLDGEDATRHYYASETETLVRRLQGTKLEHWFRGPTPDTIATDGEGFPPVQVIARELRSKTFKYLRLKRDDSTEVTKDPSLRVLIAAANGNGFVNDAAKNLKYKPFYDDGDIPTGQNLTHHLRKSSRESVMRMFREANEQLFKIAARYDYFPEDAEVAIDITHWPFYGDSESDEYIRRTKPGRNYSWAWKYITLAVVGTDTPLILVVLLVRDKSKASKYIRWMLRLSRQHVDIGRVYLDAGTEFYNSDTISTIKHFLNGMARTDLRSSYYSYGVGNLDEDSYYAVGLESDKTVKLRNSGANEPMDDYTYFYTNLHPEEVPPEELGKAYRRRWGIETDFRKIKRDFLAKSGSKNPALRAFYFNFAAHPFNIWTVTNILRAEETGEDLSEGKQVTAGELMQAIEDDPRDLQIPTEPPKTRQVFEDIFDADWAPSDAD</sequence>
<dbReference type="EMBL" id="VRYN01000006">
    <property type="protein sequence ID" value="TYO75405.1"/>
    <property type="molecule type" value="Genomic_DNA"/>
</dbReference>
<dbReference type="PANTHER" id="PTHR33258">
    <property type="entry name" value="TRANSPOSASE INSL FOR INSERTION SEQUENCE ELEMENT IS186A-RELATED"/>
    <property type="match status" value="1"/>
</dbReference>
<dbReference type="InterPro" id="IPR012337">
    <property type="entry name" value="RNaseH-like_sf"/>
</dbReference>
<organism evidence="2 3">
    <name type="scientific">Halobacterium salinarum (strain ATCC 33171 / DSM 3754 / JCM 8978 / NBRC 102687 / NCIMB 764 / 91-R6)</name>
    <dbReference type="NCBI Taxonomy" id="2597657"/>
    <lineage>
        <taxon>Archaea</taxon>
        <taxon>Methanobacteriati</taxon>
        <taxon>Methanobacteriota</taxon>
        <taxon>Stenosarchaea group</taxon>
        <taxon>Halobacteria</taxon>
        <taxon>Halobacteriales</taxon>
        <taxon>Halobacteriaceae</taxon>
        <taxon>Halobacterium</taxon>
    </lineage>
</organism>
<dbReference type="SUPFAM" id="SSF53098">
    <property type="entry name" value="Ribonuclease H-like"/>
    <property type="match status" value="1"/>
</dbReference>
<feature type="domain" description="Transposase IS4-like" evidence="1">
    <location>
        <begin position="196"/>
        <end position="385"/>
    </location>
</feature>
<name>A0A663A6F3_HALS9</name>
<accession>A0A663A6F3</accession>
<evidence type="ECO:0000313" key="3">
    <source>
        <dbReference type="Proteomes" id="UP000323075"/>
    </source>
</evidence>
<reference evidence="2 3" key="1">
    <citation type="submission" date="2019-07" db="EMBL/GenBank/DDBJ databases">
        <title>Genomic Encyclopedia of Archaeal and Bacterial Type Strains, Phase II (KMG-II): from individual species to whole genera.</title>
        <authorList>
            <person name="Goeker M."/>
        </authorList>
    </citation>
    <scope>NUCLEOTIDE SEQUENCE [LARGE SCALE GENOMIC DNA]</scope>
    <source>
        <strain evidence="2 3">DSM 3754</strain>
    </source>
</reference>
<evidence type="ECO:0000313" key="2">
    <source>
        <dbReference type="EMBL" id="TYO75405.1"/>
    </source>
</evidence>
<gene>
    <name evidence="2" type="ORF">APQ99_02047</name>
</gene>
<dbReference type="InterPro" id="IPR002559">
    <property type="entry name" value="Transposase_11"/>
</dbReference>
<dbReference type="RefSeq" id="WP_012289637.1">
    <property type="nucleotide sequence ID" value="NZ_VRYN01000006.1"/>
</dbReference>
<dbReference type="GeneID" id="68695232"/>